<proteinExistence type="inferred from homology"/>
<dbReference type="AlphaFoldDB" id="A0A7V2T1C4"/>
<protein>
    <recommendedName>
        <fullName evidence="10">Thiamine-phosphate synthase</fullName>
        <shortName evidence="10">TP synthase</shortName>
        <shortName evidence="10">TPS</shortName>
        <ecNumber evidence="10">2.5.1.3</ecNumber>
    </recommendedName>
    <alternativeName>
        <fullName evidence="10">Thiamine-phosphate pyrophosphorylase</fullName>
        <shortName evidence="10">TMP pyrophosphorylase</shortName>
        <shortName evidence="10">TMP-PPase</shortName>
    </alternativeName>
</protein>
<feature type="binding site" evidence="10">
    <location>
        <position position="64"/>
    </location>
    <ligand>
        <name>Mg(2+)</name>
        <dbReference type="ChEBI" id="CHEBI:18420"/>
    </ligand>
</feature>
<dbReference type="UniPathway" id="UPA00060">
    <property type="reaction ID" value="UER00141"/>
</dbReference>
<comment type="cofactor">
    <cofactor evidence="10">
        <name>Mg(2+)</name>
        <dbReference type="ChEBI" id="CHEBI:18420"/>
    </cofactor>
    <text evidence="10">Binds 1 Mg(2+) ion per subunit.</text>
</comment>
<dbReference type="PANTHER" id="PTHR20857">
    <property type="entry name" value="THIAMINE-PHOSPHATE PYROPHOSPHORYLASE"/>
    <property type="match status" value="1"/>
</dbReference>
<accession>A0A7V2T1C4</accession>
<gene>
    <name evidence="10" type="primary">thiE</name>
    <name evidence="14" type="ORF">ENJ51_11015</name>
</gene>
<name>A0A7V2T1C4_LEUMU</name>
<feature type="binding site" evidence="10">
    <location>
        <begin position="31"/>
        <end position="35"/>
    </location>
    <ligand>
        <name>4-amino-2-methyl-5-(diphosphooxymethyl)pyrimidine</name>
        <dbReference type="ChEBI" id="CHEBI:57841"/>
    </ligand>
</feature>
<comment type="similarity">
    <text evidence="10 11">Belongs to the thiamine-phosphate synthase family.</text>
</comment>
<dbReference type="EC" id="2.5.1.3" evidence="10"/>
<organism evidence="14">
    <name type="scientific">Leucothrix mucor</name>
    <dbReference type="NCBI Taxonomy" id="45248"/>
    <lineage>
        <taxon>Bacteria</taxon>
        <taxon>Pseudomonadati</taxon>
        <taxon>Pseudomonadota</taxon>
        <taxon>Gammaproteobacteria</taxon>
        <taxon>Thiotrichales</taxon>
        <taxon>Thiotrichaceae</taxon>
        <taxon>Leucothrix</taxon>
    </lineage>
</organism>
<evidence type="ECO:0000259" key="13">
    <source>
        <dbReference type="Pfam" id="PF02581"/>
    </source>
</evidence>
<comment type="function">
    <text evidence="1 10">Condenses 4-methyl-5-(beta-hydroxyethyl)thiazole monophosphate (THZ-P) and 2-methyl-4-amino-5-hydroxymethyl pyrimidine pyrophosphate (HMP-PP) to form thiamine monophosphate (TMP).</text>
</comment>
<dbReference type="Gene3D" id="3.20.20.70">
    <property type="entry name" value="Aldolase class I"/>
    <property type="match status" value="1"/>
</dbReference>
<dbReference type="InterPro" id="IPR036206">
    <property type="entry name" value="ThiamineP_synth_sf"/>
</dbReference>
<feature type="domain" description="Thiamine phosphate synthase/TenI" evidence="13">
    <location>
        <begin position="4"/>
        <end position="182"/>
    </location>
</feature>
<comment type="pathway">
    <text evidence="2 10 12">Cofactor biosynthesis; thiamine diphosphate biosynthesis; thiamine phosphate from 4-amino-2-methyl-5-diphosphomethylpyrimidine and 4-methyl-5-(2-phosphoethyl)-thiazole: step 1/1.</text>
</comment>
<comment type="catalytic activity">
    <reaction evidence="7 10 11">
        <text>4-methyl-5-(2-phosphooxyethyl)-thiazole + 4-amino-2-methyl-5-(diphosphooxymethyl)pyrimidine + H(+) = thiamine phosphate + diphosphate</text>
        <dbReference type="Rhea" id="RHEA:22328"/>
        <dbReference type="ChEBI" id="CHEBI:15378"/>
        <dbReference type="ChEBI" id="CHEBI:33019"/>
        <dbReference type="ChEBI" id="CHEBI:37575"/>
        <dbReference type="ChEBI" id="CHEBI:57841"/>
        <dbReference type="ChEBI" id="CHEBI:58296"/>
        <dbReference type="EC" id="2.5.1.3"/>
    </reaction>
</comment>
<keyword evidence="5 10" id="KW-0460">Magnesium</keyword>
<dbReference type="GO" id="GO:0000287">
    <property type="term" value="F:magnesium ion binding"/>
    <property type="evidence" value="ECO:0007669"/>
    <property type="project" value="UniProtKB-UniRule"/>
</dbReference>
<dbReference type="EMBL" id="DRMS01000414">
    <property type="protein sequence ID" value="HFC93327.1"/>
    <property type="molecule type" value="Genomic_DNA"/>
</dbReference>
<dbReference type="GO" id="GO:0005737">
    <property type="term" value="C:cytoplasm"/>
    <property type="evidence" value="ECO:0007669"/>
    <property type="project" value="TreeGrafter"/>
</dbReference>
<keyword evidence="6 10" id="KW-0784">Thiamine biosynthesis</keyword>
<comment type="catalytic activity">
    <reaction evidence="8 10 11">
        <text>2-(2-carboxy-4-methylthiazol-5-yl)ethyl phosphate + 4-amino-2-methyl-5-(diphosphooxymethyl)pyrimidine + 2 H(+) = thiamine phosphate + CO2 + diphosphate</text>
        <dbReference type="Rhea" id="RHEA:47848"/>
        <dbReference type="ChEBI" id="CHEBI:15378"/>
        <dbReference type="ChEBI" id="CHEBI:16526"/>
        <dbReference type="ChEBI" id="CHEBI:33019"/>
        <dbReference type="ChEBI" id="CHEBI:37575"/>
        <dbReference type="ChEBI" id="CHEBI:57841"/>
        <dbReference type="ChEBI" id="CHEBI:62890"/>
        <dbReference type="EC" id="2.5.1.3"/>
    </reaction>
</comment>
<dbReference type="HAMAP" id="MF_00097">
    <property type="entry name" value="TMP_synthase"/>
    <property type="match status" value="1"/>
</dbReference>
<evidence type="ECO:0000256" key="8">
    <source>
        <dbReference type="ARBA" id="ARBA00047851"/>
    </source>
</evidence>
<dbReference type="InterPro" id="IPR013785">
    <property type="entry name" value="Aldolase_TIM"/>
</dbReference>
<evidence type="ECO:0000256" key="2">
    <source>
        <dbReference type="ARBA" id="ARBA00005165"/>
    </source>
</evidence>
<feature type="binding site" evidence="10">
    <location>
        <position position="63"/>
    </location>
    <ligand>
        <name>4-amino-2-methyl-5-(diphosphooxymethyl)pyrimidine</name>
        <dbReference type="ChEBI" id="CHEBI:57841"/>
    </ligand>
</feature>
<comment type="catalytic activity">
    <reaction evidence="9 10 11">
        <text>2-[(2R,5Z)-2-carboxy-4-methylthiazol-5(2H)-ylidene]ethyl phosphate + 4-amino-2-methyl-5-(diphosphooxymethyl)pyrimidine + 2 H(+) = thiamine phosphate + CO2 + diphosphate</text>
        <dbReference type="Rhea" id="RHEA:47844"/>
        <dbReference type="ChEBI" id="CHEBI:15378"/>
        <dbReference type="ChEBI" id="CHEBI:16526"/>
        <dbReference type="ChEBI" id="CHEBI:33019"/>
        <dbReference type="ChEBI" id="CHEBI:37575"/>
        <dbReference type="ChEBI" id="CHEBI:57841"/>
        <dbReference type="ChEBI" id="CHEBI:62899"/>
        <dbReference type="EC" id="2.5.1.3"/>
    </reaction>
</comment>
<dbReference type="InterPro" id="IPR022998">
    <property type="entry name" value="ThiamineP_synth_TenI"/>
</dbReference>
<feature type="binding site" evidence="10">
    <location>
        <begin position="179"/>
        <end position="180"/>
    </location>
    <ligand>
        <name>2-[(2R,5Z)-2-carboxy-4-methylthiazol-5(2H)-ylidene]ethyl phosphate</name>
        <dbReference type="ChEBI" id="CHEBI:62899"/>
    </ligand>
</feature>
<dbReference type="NCBIfam" id="TIGR00693">
    <property type="entry name" value="thiE"/>
    <property type="match status" value="1"/>
</dbReference>
<dbReference type="InterPro" id="IPR034291">
    <property type="entry name" value="TMP_synthase"/>
</dbReference>
<comment type="caution">
    <text evidence="14">The sequence shown here is derived from an EMBL/GenBank/DDBJ whole genome shotgun (WGS) entry which is preliminary data.</text>
</comment>
<keyword evidence="4 10" id="KW-0479">Metal-binding</keyword>
<dbReference type="CDD" id="cd00564">
    <property type="entry name" value="TMP_TenI"/>
    <property type="match status" value="1"/>
</dbReference>
<dbReference type="Proteomes" id="UP000885750">
    <property type="component" value="Unassembled WGS sequence"/>
</dbReference>
<evidence type="ECO:0000256" key="10">
    <source>
        <dbReference type="HAMAP-Rule" id="MF_00097"/>
    </source>
</evidence>
<feature type="binding site" evidence="10">
    <location>
        <begin position="129"/>
        <end position="131"/>
    </location>
    <ligand>
        <name>2-[(2R,5Z)-2-carboxy-4-methylthiazol-5(2H)-ylidene]ethyl phosphate</name>
        <dbReference type="ChEBI" id="CHEBI:62899"/>
    </ligand>
</feature>
<evidence type="ECO:0000256" key="9">
    <source>
        <dbReference type="ARBA" id="ARBA00047883"/>
    </source>
</evidence>
<evidence type="ECO:0000256" key="3">
    <source>
        <dbReference type="ARBA" id="ARBA00022679"/>
    </source>
</evidence>
<dbReference type="SUPFAM" id="SSF51391">
    <property type="entry name" value="Thiamin phosphate synthase"/>
    <property type="match status" value="1"/>
</dbReference>
<evidence type="ECO:0000256" key="4">
    <source>
        <dbReference type="ARBA" id="ARBA00022723"/>
    </source>
</evidence>
<evidence type="ECO:0000256" key="12">
    <source>
        <dbReference type="RuleBase" id="RU004253"/>
    </source>
</evidence>
<dbReference type="GO" id="GO:0009229">
    <property type="term" value="P:thiamine diphosphate biosynthetic process"/>
    <property type="evidence" value="ECO:0007669"/>
    <property type="project" value="UniProtKB-UniRule"/>
</dbReference>
<evidence type="ECO:0000256" key="6">
    <source>
        <dbReference type="ARBA" id="ARBA00022977"/>
    </source>
</evidence>
<feature type="binding site" evidence="10">
    <location>
        <position position="159"/>
    </location>
    <ligand>
        <name>2-[(2R,5Z)-2-carboxy-4-methylthiazol-5(2H)-ylidene]ethyl phosphate</name>
        <dbReference type="ChEBI" id="CHEBI:62899"/>
    </ligand>
</feature>
<dbReference type="PANTHER" id="PTHR20857:SF15">
    <property type="entry name" value="THIAMINE-PHOSPHATE SYNTHASE"/>
    <property type="match status" value="1"/>
</dbReference>
<dbReference type="FunFam" id="3.20.20.70:FF:000096">
    <property type="entry name" value="Thiamine-phosphate synthase"/>
    <property type="match status" value="1"/>
</dbReference>
<feature type="binding site" evidence="10">
    <location>
        <position position="132"/>
    </location>
    <ligand>
        <name>4-amino-2-methyl-5-(diphosphooxymethyl)pyrimidine</name>
        <dbReference type="ChEBI" id="CHEBI:57841"/>
    </ligand>
</feature>
<dbReference type="Pfam" id="PF02581">
    <property type="entry name" value="TMP-TENI"/>
    <property type="match status" value="1"/>
</dbReference>
<feature type="binding site" evidence="10">
    <location>
        <position position="102"/>
    </location>
    <ligand>
        <name>4-amino-2-methyl-5-(diphosphooxymethyl)pyrimidine</name>
        <dbReference type="ChEBI" id="CHEBI:57841"/>
    </ligand>
</feature>
<evidence type="ECO:0000256" key="7">
    <source>
        <dbReference type="ARBA" id="ARBA00047334"/>
    </source>
</evidence>
<reference evidence="14" key="1">
    <citation type="journal article" date="2020" name="mSystems">
        <title>Genome- and Community-Level Interaction Insights into Carbon Utilization and Element Cycling Functions of Hydrothermarchaeota in Hydrothermal Sediment.</title>
        <authorList>
            <person name="Zhou Z."/>
            <person name="Liu Y."/>
            <person name="Xu W."/>
            <person name="Pan J."/>
            <person name="Luo Z.H."/>
            <person name="Li M."/>
        </authorList>
    </citation>
    <scope>NUCLEOTIDE SEQUENCE [LARGE SCALE GENOMIC DNA]</scope>
    <source>
        <strain evidence="14">HyVt-493</strain>
    </source>
</reference>
<keyword evidence="3 10" id="KW-0808">Transferase</keyword>
<dbReference type="GO" id="GO:0004789">
    <property type="term" value="F:thiamine-phosphate diphosphorylase activity"/>
    <property type="evidence" value="ECO:0007669"/>
    <property type="project" value="UniProtKB-UniRule"/>
</dbReference>
<evidence type="ECO:0000256" key="1">
    <source>
        <dbReference type="ARBA" id="ARBA00003814"/>
    </source>
</evidence>
<evidence type="ECO:0000256" key="5">
    <source>
        <dbReference type="ARBA" id="ARBA00022842"/>
    </source>
</evidence>
<evidence type="ECO:0000256" key="11">
    <source>
        <dbReference type="RuleBase" id="RU003826"/>
    </source>
</evidence>
<feature type="binding site" evidence="10">
    <location>
        <position position="83"/>
    </location>
    <ligand>
        <name>Mg(2+)</name>
        <dbReference type="ChEBI" id="CHEBI:18420"/>
    </ligand>
</feature>
<evidence type="ECO:0000313" key="14">
    <source>
        <dbReference type="EMBL" id="HFC93327.1"/>
    </source>
</evidence>
<dbReference type="GO" id="GO:0009228">
    <property type="term" value="P:thiamine biosynthetic process"/>
    <property type="evidence" value="ECO:0007669"/>
    <property type="project" value="UniProtKB-KW"/>
</dbReference>
<sequence>MKGLYAITESDSNNLLKNVRLALQGGVSILQYRNKNADIAQKITEATALLSLCQEYNVCFIINDDIQLAKQVRADGVHLGRDDGSISEARDVLGDNAIIGVTCYQDIERAVEAEKSGANYVAFGSFFASPTKPNAPRADIKLLQQARVQLSLPICCIGGITLQNADRLIEHGADMVAVISSLFAAEDIKQTARQFSAGFV</sequence>